<name>A0A3A1QX00_9BACI</name>
<organism evidence="1 2">
    <name type="scientific">Bacillus salacetis</name>
    <dbReference type="NCBI Taxonomy" id="2315464"/>
    <lineage>
        <taxon>Bacteria</taxon>
        <taxon>Bacillati</taxon>
        <taxon>Bacillota</taxon>
        <taxon>Bacilli</taxon>
        <taxon>Bacillales</taxon>
        <taxon>Bacillaceae</taxon>
        <taxon>Bacillus</taxon>
    </lineage>
</organism>
<evidence type="ECO:0008006" key="3">
    <source>
        <dbReference type="Google" id="ProtNLM"/>
    </source>
</evidence>
<proteinExistence type="predicted"/>
<dbReference type="EMBL" id="QXIR01000024">
    <property type="protein sequence ID" value="RIW30926.1"/>
    <property type="molecule type" value="Genomic_DNA"/>
</dbReference>
<protein>
    <recommendedName>
        <fullName evidence="3">YhzD-like protein</fullName>
    </recommendedName>
</protein>
<dbReference type="InterPro" id="IPR025544">
    <property type="entry name" value="YhzD"/>
</dbReference>
<sequence length="61" mass="6926">MKVYKLTVFEQTGESLFEDSFEAPSDEEAKKIGKGILEEKGYEDHTHRCASPLGKLILFHP</sequence>
<dbReference type="AlphaFoldDB" id="A0A3A1QX00"/>
<reference evidence="1 2" key="1">
    <citation type="submission" date="2018-09" db="EMBL/GenBank/DDBJ databases">
        <title>Bacillus saliacetes sp. nov., isolated from Thai shrimp paste (Ka-pi).</title>
        <authorList>
            <person name="Daroonpunt R."/>
            <person name="Tanasupawat S."/>
            <person name="Yiamsombut S."/>
        </authorList>
    </citation>
    <scope>NUCLEOTIDE SEQUENCE [LARGE SCALE GENOMIC DNA]</scope>
    <source>
        <strain evidence="1 2">SKP7-4</strain>
    </source>
</reference>
<dbReference type="Proteomes" id="UP000265801">
    <property type="component" value="Unassembled WGS sequence"/>
</dbReference>
<comment type="caution">
    <text evidence="1">The sequence shown here is derived from an EMBL/GenBank/DDBJ whole genome shotgun (WGS) entry which is preliminary data.</text>
</comment>
<accession>A0A3A1QX00</accession>
<dbReference type="RefSeq" id="WP_119548369.1">
    <property type="nucleotide sequence ID" value="NZ_QXIR01000024.1"/>
</dbReference>
<gene>
    <name evidence="1" type="ORF">D3H55_16200</name>
</gene>
<evidence type="ECO:0000313" key="1">
    <source>
        <dbReference type="EMBL" id="RIW30926.1"/>
    </source>
</evidence>
<dbReference type="Pfam" id="PF14120">
    <property type="entry name" value="YhzD"/>
    <property type="match status" value="1"/>
</dbReference>
<keyword evidence="2" id="KW-1185">Reference proteome</keyword>
<evidence type="ECO:0000313" key="2">
    <source>
        <dbReference type="Proteomes" id="UP000265801"/>
    </source>
</evidence>